<evidence type="ECO:0000313" key="3">
    <source>
        <dbReference type="Proteomes" id="UP000283841"/>
    </source>
</evidence>
<comment type="caution">
    <text evidence="2">The sequence shown here is derived from an EMBL/GenBank/DDBJ whole genome shotgun (WGS) entry which is preliminary data.</text>
</comment>
<dbReference type="AlphaFoldDB" id="A0A443I6F8"/>
<feature type="chain" id="PRO_5019240682" evidence="1">
    <location>
        <begin position="21"/>
        <end position="150"/>
    </location>
</feature>
<evidence type="ECO:0000313" key="2">
    <source>
        <dbReference type="EMBL" id="RWQ99689.1"/>
    </source>
</evidence>
<accession>A0A443I6F8</accession>
<sequence length="150" mass="16688">MLPVVFFWLWLNLQLFNVPNQPTSFSHRRRSQQTVDAYSIKENHAQRSSLFSVVFDSHRAALCLSSRGRLAWFLPDRPDMDIEDLGDQAGNRLGGPKTLLASHGVTTSHDGPSAAAFCSGGAELLYVRQGHQIGRPAKASYDFFVLQLEA</sequence>
<proteinExistence type="predicted"/>
<evidence type="ECO:0000256" key="1">
    <source>
        <dbReference type="SAM" id="SignalP"/>
    </source>
</evidence>
<gene>
    <name evidence="2" type="ORF">C8Q69DRAFT_495002</name>
</gene>
<name>A0A443I6F8_BYSSP</name>
<reference evidence="2 3" key="1">
    <citation type="journal article" date="2018" name="Front. Microbiol.">
        <title>Genomic and genetic insights into a cosmopolitan fungus, Paecilomyces variotii (Eurotiales).</title>
        <authorList>
            <person name="Urquhart A.S."/>
            <person name="Mondo S.J."/>
            <person name="Makela M.R."/>
            <person name="Hane J.K."/>
            <person name="Wiebenga A."/>
            <person name="He G."/>
            <person name="Mihaltcheva S."/>
            <person name="Pangilinan J."/>
            <person name="Lipzen A."/>
            <person name="Barry K."/>
            <person name="de Vries R.P."/>
            <person name="Grigoriev I.V."/>
            <person name="Idnurm A."/>
        </authorList>
    </citation>
    <scope>NUCLEOTIDE SEQUENCE [LARGE SCALE GENOMIC DNA]</scope>
    <source>
        <strain evidence="2 3">CBS 101075</strain>
    </source>
</reference>
<dbReference type="VEuPathDB" id="FungiDB:C8Q69DRAFT_495002"/>
<keyword evidence="3" id="KW-1185">Reference proteome</keyword>
<dbReference type="RefSeq" id="XP_028489334.1">
    <property type="nucleotide sequence ID" value="XM_028632223.1"/>
</dbReference>
<dbReference type="GeneID" id="39601500"/>
<protein>
    <submittedName>
        <fullName evidence="2">Uncharacterized protein</fullName>
    </submittedName>
</protein>
<keyword evidence="1" id="KW-0732">Signal</keyword>
<feature type="signal peptide" evidence="1">
    <location>
        <begin position="1"/>
        <end position="20"/>
    </location>
</feature>
<organism evidence="2 3">
    <name type="scientific">Byssochlamys spectabilis</name>
    <name type="common">Paecilomyces variotii</name>
    <dbReference type="NCBI Taxonomy" id="264951"/>
    <lineage>
        <taxon>Eukaryota</taxon>
        <taxon>Fungi</taxon>
        <taxon>Dikarya</taxon>
        <taxon>Ascomycota</taxon>
        <taxon>Pezizomycotina</taxon>
        <taxon>Eurotiomycetes</taxon>
        <taxon>Eurotiomycetidae</taxon>
        <taxon>Eurotiales</taxon>
        <taxon>Thermoascaceae</taxon>
        <taxon>Paecilomyces</taxon>
    </lineage>
</organism>
<dbReference type="EMBL" id="RCNU01000001">
    <property type="protein sequence ID" value="RWQ99689.1"/>
    <property type="molecule type" value="Genomic_DNA"/>
</dbReference>
<dbReference type="Proteomes" id="UP000283841">
    <property type="component" value="Unassembled WGS sequence"/>
</dbReference>